<keyword evidence="3" id="KW-1185">Reference proteome</keyword>
<accession>A0A1Q9C415</accession>
<sequence length="405" mass="44669">MPCAHKKVKPSPAKTADGFVEFVCTIGTLSIGAHSERKQDLAGASAGAGTFEAQGESATQPKTEPDRSSAQAQDELAERPAKEKAGSHWLRTQLTPGSGVVVSSAALLLAKLESERAKLESERAFRESPEGRLQEVIQDIRDRICSWKEHATVVTGRYGCGKSVAVHEALPGLPGTFVHTVKNAEWESNLYKRLSLDGPDMLSELFNRVAAELQKDPEAPSKVPILILNIPRETTEGMPLLSNFAKEMSSDQLGENFWVEDLTEQEAQQLLELEGHGQADTMHWTCEHYTGPDFLEEARRKKEATAHMEVLRFLEHCEFTTNRSIAPAGANILKALLANRKGGDGQGVADLSAGTAVGPKDVTQWMRQKGCHPVIWHTMEEKYRFASERHAEAVAAVLNRRWWPF</sequence>
<dbReference type="Proteomes" id="UP000186817">
    <property type="component" value="Unassembled WGS sequence"/>
</dbReference>
<protein>
    <submittedName>
        <fullName evidence="2">Uncharacterized protein</fullName>
    </submittedName>
</protein>
<evidence type="ECO:0000256" key="1">
    <source>
        <dbReference type="SAM" id="MobiDB-lite"/>
    </source>
</evidence>
<dbReference type="AlphaFoldDB" id="A0A1Q9C415"/>
<name>A0A1Q9C415_SYMMI</name>
<reference evidence="2 3" key="1">
    <citation type="submission" date="2016-02" db="EMBL/GenBank/DDBJ databases">
        <title>Genome analysis of coral dinoflagellate symbionts highlights evolutionary adaptations to a symbiotic lifestyle.</title>
        <authorList>
            <person name="Aranda M."/>
            <person name="Li Y."/>
            <person name="Liew Y.J."/>
            <person name="Baumgarten S."/>
            <person name="Simakov O."/>
            <person name="Wilson M."/>
            <person name="Piel J."/>
            <person name="Ashoor H."/>
            <person name="Bougouffa S."/>
            <person name="Bajic V.B."/>
            <person name="Ryu T."/>
            <person name="Ravasi T."/>
            <person name="Bayer T."/>
            <person name="Micklem G."/>
            <person name="Kim H."/>
            <person name="Bhak J."/>
            <person name="Lajeunesse T.C."/>
            <person name="Voolstra C.R."/>
        </authorList>
    </citation>
    <scope>NUCLEOTIDE SEQUENCE [LARGE SCALE GENOMIC DNA]</scope>
    <source>
        <strain evidence="2 3">CCMP2467</strain>
    </source>
</reference>
<comment type="caution">
    <text evidence="2">The sequence shown here is derived from an EMBL/GenBank/DDBJ whole genome shotgun (WGS) entry which is preliminary data.</text>
</comment>
<gene>
    <name evidence="2" type="ORF">AK812_SmicGene42287</name>
</gene>
<feature type="compositionally biased region" description="Polar residues" evidence="1">
    <location>
        <begin position="56"/>
        <end position="72"/>
    </location>
</feature>
<proteinExistence type="predicted"/>
<dbReference type="OrthoDB" id="419723at2759"/>
<feature type="compositionally biased region" description="Basic and acidic residues" evidence="1">
    <location>
        <begin position="76"/>
        <end position="86"/>
    </location>
</feature>
<evidence type="ECO:0000313" key="2">
    <source>
        <dbReference type="EMBL" id="OLP77646.1"/>
    </source>
</evidence>
<dbReference type="EMBL" id="LSRX01001734">
    <property type="protein sequence ID" value="OLP77646.1"/>
    <property type="molecule type" value="Genomic_DNA"/>
</dbReference>
<evidence type="ECO:0000313" key="3">
    <source>
        <dbReference type="Proteomes" id="UP000186817"/>
    </source>
</evidence>
<feature type="region of interest" description="Disordered" evidence="1">
    <location>
        <begin position="35"/>
        <end position="87"/>
    </location>
</feature>
<organism evidence="2 3">
    <name type="scientific">Symbiodinium microadriaticum</name>
    <name type="common">Dinoflagellate</name>
    <name type="synonym">Zooxanthella microadriatica</name>
    <dbReference type="NCBI Taxonomy" id="2951"/>
    <lineage>
        <taxon>Eukaryota</taxon>
        <taxon>Sar</taxon>
        <taxon>Alveolata</taxon>
        <taxon>Dinophyceae</taxon>
        <taxon>Suessiales</taxon>
        <taxon>Symbiodiniaceae</taxon>
        <taxon>Symbiodinium</taxon>
    </lineage>
</organism>